<dbReference type="Proteomes" id="UP000694861">
    <property type="component" value="Linkage group LG8"/>
</dbReference>
<accession>A0ABM1LVU9</accession>
<dbReference type="Pfam" id="PF03107">
    <property type="entry name" value="C1_2"/>
    <property type="match status" value="3"/>
</dbReference>
<dbReference type="InterPro" id="IPR046349">
    <property type="entry name" value="C1-like_sf"/>
</dbReference>
<reference evidence="4" key="2">
    <citation type="submission" date="2025-08" db="UniProtKB">
        <authorList>
            <consortium name="RefSeq"/>
        </authorList>
    </citation>
    <scope>IDENTIFICATION</scope>
</reference>
<sequence>MEQENQNLYAATIETIDHDSKNMILIAEPAHKLNLEQNQLELGAQIKHFSHDQHFLSLTDHHEAVKDISDRITTCHCCIRPITVADAFYSCTEQQSCHFFLHKTCAQLPTQRLHPFHPHPLKLLSRAPKVCSTGGVFECDFCRSFSQGFLYSCERCDFYLDLQCSFLSDSFTHQPHEHPLVVNTANIMRRNSNSKHLIPKKPPPGILKYLHKQLKPPSSSKDFCRGCGFSSPLAAYFSCMKCNFHICIPCIKLPPTASHRYENHPLKLTYRSVQSSLGDHYCAICEGKRDPSHLFYYCEECDFDCHPHCILGRYSQVKLGSTYKHSAHPHILTLVDTCHSF</sequence>
<dbReference type="PANTHER" id="PTHR32410:SF216">
    <property type="entry name" value="PHORBOL-ESTER_DAG-TYPE DOMAIN-CONTAINING PROTEIN"/>
    <property type="match status" value="1"/>
</dbReference>
<dbReference type="InterPro" id="IPR004146">
    <property type="entry name" value="DC1"/>
</dbReference>
<gene>
    <name evidence="4" type="primary">LOC103339501</name>
</gene>
<reference evidence="3" key="1">
    <citation type="journal article" date="2012" name="Nat. Commun.">
        <title>The genome of Prunus mume.</title>
        <authorList>
            <person name="Zhang Q."/>
            <person name="Chen W."/>
            <person name="Sun L."/>
            <person name="Zhao F."/>
            <person name="Huang B."/>
            <person name="Yang W."/>
            <person name="Tao Y."/>
            <person name="Wang J."/>
            <person name="Yuan Z."/>
            <person name="Fan G."/>
            <person name="Xing Z."/>
            <person name="Han C."/>
            <person name="Pan H."/>
            <person name="Zhong X."/>
            <person name="Shi W."/>
            <person name="Liang X."/>
            <person name="Du D."/>
            <person name="Sun F."/>
            <person name="Xu Z."/>
            <person name="Hao R."/>
            <person name="Lv T."/>
            <person name="Lv Y."/>
            <person name="Zheng Z."/>
            <person name="Sun M."/>
            <person name="Luo L."/>
            <person name="Cai M."/>
            <person name="Gao Y."/>
            <person name="Wang J."/>
            <person name="Yin Y."/>
            <person name="Xu X."/>
            <person name="Cheng T."/>
            <person name="Wang J."/>
        </authorList>
    </citation>
    <scope>NUCLEOTIDE SEQUENCE [LARGE SCALE GENOMIC DNA]</scope>
</reference>
<dbReference type="PANTHER" id="PTHR32410">
    <property type="entry name" value="CYSTEINE/HISTIDINE-RICH C1 DOMAIN FAMILY PROTEIN"/>
    <property type="match status" value="1"/>
</dbReference>
<dbReference type="RefSeq" id="XP_016651526.1">
    <property type="nucleotide sequence ID" value="XM_016796040.1"/>
</dbReference>
<keyword evidence="3" id="KW-1185">Reference proteome</keyword>
<evidence type="ECO:0000313" key="3">
    <source>
        <dbReference type="Proteomes" id="UP000694861"/>
    </source>
</evidence>
<dbReference type="SUPFAM" id="SSF57889">
    <property type="entry name" value="Cysteine-rich domain"/>
    <property type="match status" value="3"/>
</dbReference>
<organism evidence="3 4">
    <name type="scientific">Prunus mume</name>
    <name type="common">Japanese apricot</name>
    <name type="synonym">Armeniaca mume</name>
    <dbReference type="NCBI Taxonomy" id="102107"/>
    <lineage>
        <taxon>Eukaryota</taxon>
        <taxon>Viridiplantae</taxon>
        <taxon>Streptophyta</taxon>
        <taxon>Embryophyta</taxon>
        <taxon>Tracheophyta</taxon>
        <taxon>Spermatophyta</taxon>
        <taxon>Magnoliopsida</taxon>
        <taxon>eudicotyledons</taxon>
        <taxon>Gunneridae</taxon>
        <taxon>Pentapetalae</taxon>
        <taxon>rosids</taxon>
        <taxon>fabids</taxon>
        <taxon>Rosales</taxon>
        <taxon>Rosaceae</taxon>
        <taxon>Amygdaloideae</taxon>
        <taxon>Amygdaleae</taxon>
        <taxon>Prunus</taxon>
    </lineage>
</organism>
<dbReference type="InterPro" id="IPR053192">
    <property type="entry name" value="Vacuole_Formation_Reg"/>
</dbReference>
<keyword evidence="1" id="KW-0677">Repeat</keyword>
<feature type="domain" description="DC1" evidence="2">
    <location>
        <begin position="260"/>
        <end position="310"/>
    </location>
</feature>
<name>A0ABM1LVU9_PRUMU</name>
<feature type="domain" description="DC1" evidence="2">
    <location>
        <begin position="49"/>
        <end position="106"/>
    </location>
</feature>
<evidence type="ECO:0000313" key="4">
    <source>
        <dbReference type="RefSeq" id="XP_016651526.1"/>
    </source>
</evidence>
<evidence type="ECO:0000259" key="2">
    <source>
        <dbReference type="Pfam" id="PF03107"/>
    </source>
</evidence>
<dbReference type="GeneID" id="103339501"/>
<proteinExistence type="predicted"/>
<protein>
    <submittedName>
        <fullName evidence="4">Uncharacterized protein LOC103339501</fullName>
    </submittedName>
</protein>
<evidence type="ECO:0000256" key="1">
    <source>
        <dbReference type="ARBA" id="ARBA00022737"/>
    </source>
</evidence>
<feature type="domain" description="DC1" evidence="2">
    <location>
        <begin position="115"/>
        <end position="164"/>
    </location>
</feature>